<sequence length="88" mass="10187">MRTWLERMQGWLLLVGIFLGTLAGVFYRGRATGRQAERQERNEQINEQAMKARQEVRNVENEVARMDDDAVANRLKSGWVRGPGQGRR</sequence>
<protein>
    <submittedName>
        <fullName evidence="2">Uncharacterized protein</fullName>
    </submittedName>
</protein>
<evidence type="ECO:0000256" key="1">
    <source>
        <dbReference type="SAM" id="Coils"/>
    </source>
</evidence>
<name>A0A109XVV9_ALCXX</name>
<proteinExistence type="predicted"/>
<evidence type="ECO:0000313" key="2">
    <source>
        <dbReference type="EMBL" id="AMG36098.1"/>
    </source>
</evidence>
<dbReference type="EMBL" id="CP014060">
    <property type="protein sequence ID" value="AMG36098.1"/>
    <property type="molecule type" value="Genomic_DNA"/>
</dbReference>
<organism evidence="2 3">
    <name type="scientific">Alcaligenes xylosoxydans xylosoxydans</name>
    <name type="common">Achromobacter xylosoxidans</name>
    <dbReference type="NCBI Taxonomy" id="85698"/>
    <lineage>
        <taxon>Bacteria</taxon>
        <taxon>Pseudomonadati</taxon>
        <taxon>Pseudomonadota</taxon>
        <taxon>Betaproteobacteria</taxon>
        <taxon>Burkholderiales</taxon>
        <taxon>Alcaligenaceae</taxon>
        <taxon>Achromobacter</taxon>
    </lineage>
</organism>
<gene>
    <name evidence="2" type="ORF">AL504_08705</name>
</gene>
<accession>A0A109XVV9</accession>
<evidence type="ECO:0000313" key="3">
    <source>
        <dbReference type="Proteomes" id="UP000060602"/>
    </source>
</evidence>
<feature type="coiled-coil region" evidence="1">
    <location>
        <begin position="35"/>
        <end position="69"/>
    </location>
</feature>
<dbReference type="AlphaFoldDB" id="A0A109XVV9"/>
<dbReference type="Proteomes" id="UP000060602">
    <property type="component" value="Chromosome"/>
</dbReference>
<reference evidence="3" key="1">
    <citation type="submission" date="2015-12" db="EMBL/GenBank/DDBJ databases">
        <title>FDA dAtabase for Regulatory Grade micrObial Sequences (FDA-ARGOS): Supporting development and validation of Infectious Disease Dx tests.</title>
        <authorList>
            <person name="Case J."/>
            <person name="Tallon L."/>
            <person name="Sadzewicz L."/>
            <person name="Sengamalay N."/>
            <person name="Ott S."/>
            <person name="Godinez A."/>
            <person name="Nagaraj S."/>
            <person name="Nadendla S."/>
            <person name="Sichtig H."/>
        </authorList>
    </citation>
    <scope>NUCLEOTIDE SEQUENCE [LARGE SCALE GENOMIC DNA]</scope>
    <source>
        <strain evidence="3">FDAARGOS_147</strain>
    </source>
</reference>
<keyword evidence="1" id="KW-0175">Coiled coil</keyword>